<organism evidence="3 4">
    <name type="scientific">Cercophora samala</name>
    <dbReference type="NCBI Taxonomy" id="330535"/>
    <lineage>
        <taxon>Eukaryota</taxon>
        <taxon>Fungi</taxon>
        <taxon>Dikarya</taxon>
        <taxon>Ascomycota</taxon>
        <taxon>Pezizomycotina</taxon>
        <taxon>Sordariomycetes</taxon>
        <taxon>Sordariomycetidae</taxon>
        <taxon>Sordariales</taxon>
        <taxon>Lasiosphaeriaceae</taxon>
        <taxon>Cercophora</taxon>
    </lineage>
</organism>
<gene>
    <name evidence="3" type="ORF">QBC41DRAFT_304622</name>
</gene>
<feature type="domain" description="DUF2828" evidence="1">
    <location>
        <begin position="107"/>
        <end position="527"/>
    </location>
</feature>
<name>A0AA39ZAQ1_9PEZI</name>
<evidence type="ECO:0000313" key="3">
    <source>
        <dbReference type="EMBL" id="KAK0667084.1"/>
    </source>
</evidence>
<proteinExistence type="predicted"/>
<dbReference type="Pfam" id="PF25043">
    <property type="entry name" value="DUF7788"/>
    <property type="match status" value="1"/>
</dbReference>
<evidence type="ECO:0000259" key="1">
    <source>
        <dbReference type="Pfam" id="PF11443"/>
    </source>
</evidence>
<reference evidence="3" key="1">
    <citation type="submission" date="2023-06" db="EMBL/GenBank/DDBJ databases">
        <title>Genome-scale phylogeny and comparative genomics of the fungal order Sordariales.</title>
        <authorList>
            <consortium name="Lawrence Berkeley National Laboratory"/>
            <person name="Hensen N."/>
            <person name="Bonometti L."/>
            <person name="Westerberg I."/>
            <person name="Brannstrom I.O."/>
            <person name="Guillou S."/>
            <person name="Cros-Aarteil S."/>
            <person name="Calhoun S."/>
            <person name="Haridas S."/>
            <person name="Kuo A."/>
            <person name="Mondo S."/>
            <person name="Pangilinan J."/>
            <person name="Riley R."/>
            <person name="Labutti K."/>
            <person name="Andreopoulos B."/>
            <person name="Lipzen A."/>
            <person name="Chen C."/>
            <person name="Yanf M."/>
            <person name="Daum C."/>
            <person name="Ng V."/>
            <person name="Clum A."/>
            <person name="Steindorff A."/>
            <person name="Ohm R."/>
            <person name="Martin F."/>
            <person name="Silar P."/>
            <person name="Natvig D."/>
            <person name="Lalanne C."/>
            <person name="Gautier V."/>
            <person name="Ament-Velasquez S.L."/>
            <person name="Kruys A."/>
            <person name="Hutchinson M.I."/>
            <person name="Powell A.J."/>
            <person name="Barry K."/>
            <person name="Miller A.N."/>
            <person name="Grigoriev I.V."/>
            <person name="Debuchy R."/>
            <person name="Gladieux P."/>
            <person name="Thoren M.H."/>
            <person name="Johannesson H."/>
        </authorList>
    </citation>
    <scope>NUCLEOTIDE SEQUENCE</scope>
    <source>
        <strain evidence="3">CBS 307.81</strain>
    </source>
</reference>
<accession>A0AA39ZAQ1</accession>
<dbReference type="PANTHER" id="PTHR31373:SF27">
    <property type="entry name" value="TROVE DOMAIN-CONTAINING PROTEIN"/>
    <property type="match status" value="1"/>
</dbReference>
<dbReference type="InterPro" id="IPR036465">
    <property type="entry name" value="vWFA_dom_sf"/>
</dbReference>
<dbReference type="SUPFAM" id="SSF53300">
    <property type="entry name" value="vWA-like"/>
    <property type="match status" value="1"/>
</dbReference>
<feature type="domain" description="DUF7788" evidence="2">
    <location>
        <begin position="529"/>
        <end position="767"/>
    </location>
</feature>
<dbReference type="Pfam" id="PF11443">
    <property type="entry name" value="DUF2828"/>
    <property type="match status" value="1"/>
</dbReference>
<dbReference type="InterPro" id="IPR011205">
    <property type="entry name" value="UCP015417_vWA"/>
</dbReference>
<dbReference type="Proteomes" id="UP001174997">
    <property type="component" value="Unassembled WGS sequence"/>
</dbReference>
<comment type="caution">
    <text evidence="3">The sequence shown here is derived from an EMBL/GenBank/DDBJ whole genome shotgun (WGS) entry which is preliminary data.</text>
</comment>
<evidence type="ECO:0000313" key="4">
    <source>
        <dbReference type="Proteomes" id="UP001174997"/>
    </source>
</evidence>
<dbReference type="EMBL" id="JAULSY010000077">
    <property type="protein sequence ID" value="KAK0667084.1"/>
    <property type="molecule type" value="Genomic_DNA"/>
</dbReference>
<dbReference type="AlphaFoldDB" id="A0AA39ZAQ1"/>
<evidence type="ECO:0000259" key="2">
    <source>
        <dbReference type="Pfam" id="PF25043"/>
    </source>
</evidence>
<dbReference type="InterPro" id="IPR056690">
    <property type="entry name" value="DUF7788"/>
</dbReference>
<sequence>MTAQSDNKQQDDTWFLKSKCPVLLPHLDALRLSQEDFAAYLKQTLKRDINMKPDVKPQVKVEAKDKVTDPKSYAAVTAASTGGAFMDGLLAHAGVDDFHLSDDKMLTENGDVTFGSSNSVLVDLFTELEEVIDSKRLDDILTAAWTEDPLATLKIIFNARSIHLGKSSRISFYRCAGWLAEHHPLTLVSNVHLLSSPVIPRPTSAKKQQDGDPVEDDVVMVEPEQDAASLDVATGLSHGYWKDLLNLLALAANGKLNLLASPRDVLNIKCEGVPSVRYNQEKAKERRAETREARHEQVRTLLESDPTYRALHLTVSRLFADQLKKDVTLLRDGDSKAKKQISLCGKWAPSTDRFHDKHTFVVSAIAELMYPAPLFSSDIAGDRELYLRHAREAYRKDVSALRKHLDIVERNLSANTLDKIKYDRVPSVAMNNYTPIFASRDETRFMKYLDDVSTGKTQISGATLLPSTLIKAVREARQHKTFSSYGQPKKKRTLKEMKADVVDAATSKVVDGQWKTLVQRIKDSGTLESSIAVCDVSGSMMSPVFQDGTTPMDSAIGLSLLVAEVTQPPFGGAFITFSTNPKVEKVDLSEGLGQKYQRMAAAEWGGSTDFCAVFSRLILPMAIQNAVKPEDMVKRVFVFSDMHFNSAQYGAGQWSSSFERIQKDFKEAGYEMPELVFWNLAGGRAGYNSYNIAPKPVAADQVGTALVSGYSQGMLKVFLGGAGFDEVKEESEDDEMVVVVTKDGEEITVEPEGKRGKDPYDRVKQAISHKAYGGLIVVD</sequence>
<protein>
    <submittedName>
        <fullName evidence="3">Uncharacterized protein</fullName>
    </submittedName>
</protein>
<dbReference type="InterPro" id="IPR058580">
    <property type="entry name" value="DUF2828"/>
</dbReference>
<keyword evidence="4" id="KW-1185">Reference proteome</keyword>
<dbReference type="PANTHER" id="PTHR31373">
    <property type="entry name" value="OS06G0652100 PROTEIN"/>
    <property type="match status" value="1"/>
</dbReference>